<evidence type="ECO:0000256" key="10">
    <source>
        <dbReference type="PIRSR" id="PIRSR000445-1"/>
    </source>
</evidence>
<proteinExistence type="inferred from homology"/>
<dbReference type="OrthoDB" id="110209at2"/>
<evidence type="ECO:0000259" key="15">
    <source>
        <dbReference type="Pfam" id="PF00745"/>
    </source>
</evidence>
<evidence type="ECO:0000256" key="3">
    <source>
        <dbReference type="ARBA" id="ARBA00012970"/>
    </source>
</evidence>
<evidence type="ECO:0000256" key="1">
    <source>
        <dbReference type="ARBA" id="ARBA00005059"/>
    </source>
</evidence>
<dbReference type="Pfam" id="PF05201">
    <property type="entry name" value="GlutR_N"/>
    <property type="match status" value="1"/>
</dbReference>
<dbReference type="Gene3D" id="3.30.460.30">
    <property type="entry name" value="Glutamyl-tRNA reductase, N-terminal domain"/>
    <property type="match status" value="1"/>
</dbReference>
<dbReference type="FunFam" id="3.30.460.30:FF:000001">
    <property type="entry name" value="Glutamyl-tRNA reductase"/>
    <property type="match status" value="1"/>
</dbReference>
<feature type="domain" description="Glutamyl-tRNA reductase N-terminal" evidence="17">
    <location>
        <begin position="8"/>
        <end position="159"/>
    </location>
</feature>
<feature type="binding site" evidence="9 11">
    <location>
        <position position="123"/>
    </location>
    <ligand>
        <name>substrate</name>
    </ligand>
</feature>
<protein>
    <recommendedName>
        <fullName evidence="8 9">Glutamyl-tRNA reductase</fullName>
        <shortName evidence="9">GluTR</shortName>
        <ecNumber evidence="3 9">1.2.1.70</ecNumber>
    </recommendedName>
</protein>
<dbReference type="HAMAP" id="MF_00087">
    <property type="entry name" value="Glu_tRNA_reductase"/>
    <property type="match status" value="1"/>
</dbReference>
<feature type="binding site" evidence="9 11">
    <location>
        <begin position="50"/>
        <end position="53"/>
    </location>
    <ligand>
        <name>substrate</name>
    </ligand>
</feature>
<evidence type="ECO:0000256" key="9">
    <source>
        <dbReference type="HAMAP-Rule" id="MF_00087"/>
    </source>
</evidence>
<gene>
    <name evidence="9 18" type="primary">hemA</name>
    <name evidence="18" type="ORF">V22_22330</name>
</gene>
<dbReference type="InterPro" id="IPR036343">
    <property type="entry name" value="GluRdtase_N_sf"/>
</dbReference>
<feature type="site" description="Important for activity" evidence="9 13">
    <location>
        <position position="102"/>
    </location>
</feature>
<dbReference type="PANTHER" id="PTHR43013:SF1">
    <property type="entry name" value="GLUTAMYL-TRNA REDUCTASE"/>
    <property type="match status" value="1"/>
</dbReference>
<feature type="binding site" evidence="9 11">
    <location>
        <begin position="117"/>
        <end position="119"/>
    </location>
    <ligand>
        <name>substrate</name>
    </ligand>
</feature>
<comment type="domain">
    <text evidence="9">Possesses an unusual extended V-shaped dimeric structure with each monomer consisting of three distinct domains arranged along a curved 'spinal' alpha-helix. The N-terminal catalytic domain specifically recognizes the glutamate moiety of the substrate. The second domain is the NADPH-binding domain, and the third C-terminal domain is responsible for dimerization.</text>
</comment>
<dbReference type="InterPro" id="IPR000343">
    <property type="entry name" value="4pyrrol_synth_GluRdtase"/>
</dbReference>
<dbReference type="SUPFAM" id="SSF51735">
    <property type="entry name" value="NAD(P)-binding Rossmann-fold domains"/>
    <property type="match status" value="1"/>
</dbReference>
<dbReference type="InterPro" id="IPR036453">
    <property type="entry name" value="GluRdtase_dimer_dom_sf"/>
</dbReference>
<dbReference type="PIRSF" id="PIRSF000445">
    <property type="entry name" value="4pyrrol_synth_GluRdtase"/>
    <property type="match status" value="1"/>
</dbReference>
<evidence type="ECO:0000256" key="13">
    <source>
        <dbReference type="PIRSR" id="PIRSR000445-4"/>
    </source>
</evidence>
<dbReference type="EMBL" id="CP036316">
    <property type="protein sequence ID" value="QDT64987.1"/>
    <property type="molecule type" value="Genomic_DNA"/>
</dbReference>
<dbReference type="GO" id="GO:0019353">
    <property type="term" value="P:protoporphyrinogen IX biosynthetic process from glutamate"/>
    <property type="evidence" value="ECO:0007669"/>
    <property type="project" value="TreeGrafter"/>
</dbReference>
<keyword evidence="19" id="KW-1185">Reference proteome</keyword>
<keyword evidence="4 9" id="KW-0521">NADP</keyword>
<dbReference type="InterPro" id="IPR015896">
    <property type="entry name" value="4pyrrol_synth_GluRdtase_dimer"/>
</dbReference>
<dbReference type="FunFam" id="3.40.50.720:FF:000031">
    <property type="entry name" value="Glutamyl-tRNA reductase"/>
    <property type="match status" value="1"/>
</dbReference>
<dbReference type="GO" id="GO:0008883">
    <property type="term" value="F:glutamyl-tRNA reductase activity"/>
    <property type="evidence" value="ECO:0007669"/>
    <property type="project" value="UniProtKB-UniRule"/>
</dbReference>
<accession>A0A517T9D8</accession>
<name>A0A517T9D8_9PLAN</name>
<dbReference type="InterPro" id="IPR006151">
    <property type="entry name" value="Shikm_DH/Glu-tRNA_Rdtase"/>
</dbReference>
<evidence type="ECO:0000313" key="18">
    <source>
        <dbReference type="EMBL" id="QDT64987.1"/>
    </source>
</evidence>
<feature type="binding site" evidence="9 12">
    <location>
        <begin position="193"/>
        <end position="198"/>
    </location>
    <ligand>
        <name>NADP(+)</name>
        <dbReference type="ChEBI" id="CHEBI:58349"/>
    </ligand>
</feature>
<evidence type="ECO:0000256" key="2">
    <source>
        <dbReference type="ARBA" id="ARBA00005916"/>
    </source>
</evidence>
<evidence type="ECO:0000256" key="5">
    <source>
        <dbReference type="ARBA" id="ARBA00023002"/>
    </source>
</evidence>
<evidence type="ECO:0000256" key="14">
    <source>
        <dbReference type="RuleBase" id="RU000584"/>
    </source>
</evidence>
<dbReference type="CDD" id="cd05213">
    <property type="entry name" value="NAD_bind_Glutamyl_tRNA_reduct"/>
    <property type="match status" value="1"/>
</dbReference>
<evidence type="ECO:0000256" key="12">
    <source>
        <dbReference type="PIRSR" id="PIRSR000445-3"/>
    </source>
</evidence>
<comment type="similarity">
    <text evidence="2 9 14">Belongs to the glutamyl-tRNA reductase family.</text>
</comment>
<feature type="active site" description="Nucleophile" evidence="9 10">
    <location>
        <position position="51"/>
    </location>
</feature>
<dbReference type="RefSeq" id="WP_145262608.1">
    <property type="nucleotide sequence ID" value="NZ_CP036316.1"/>
</dbReference>
<dbReference type="Pfam" id="PF01488">
    <property type="entry name" value="Shikimate_DH"/>
    <property type="match status" value="1"/>
</dbReference>
<keyword evidence="5 9" id="KW-0560">Oxidoreductase</keyword>
<comment type="pathway">
    <text evidence="1 9 14">Porphyrin-containing compound metabolism; protoporphyrin-IX biosynthesis; 5-aminolevulinate from L-glutamyl-tRNA(Glu): step 1/2.</text>
</comment>
<dbReference type="EC" id="1.2.1.70" evidence="3 9"/>
<dbReference type="GO" id="GO:0050661">
    <property type="term" value="F:NADP binding"/>
    <property type="evidence" value="ECO:0007669"/>
    <property type="project" value="InterPro"/>
</dbReference>
<comment type="miscellaneous">
    <text evidence="9">During catalysis, the active site Cys acts as a nucleophile attacking the alpha-carbonyl group of tRNA-bound glutamate with the formation of a thioester intermediate between enzyme and glutamate, and the concomitant release of tRNA(Glu). The thioester intermediate is finally reduced by direct hydride transfer from NADPH, to form the product GSA.</text>
</comment>
<dbReference type="Proteomes" id="UP000319976">
    <property type="component" value="Chromosome"/>
</dbReference>
<dbReference type="SUPFAM" id="SSF69742">
    <property type="entry name" value="Glutamyl tRNA-reductase catalytic, N-terminal domain"/>
    <property type="match status" value="1"/>
</dbReference>
<dbReference type="PANTHER" id="PTHR43013">
    <property type="entry name" value="GLUTAMYL-TRNA REDUCTASE"/>
    <property type="match status" value="1"/>
</dbReference>
<dbReference type="InterPro" id="IPR036291">
    <property type="entry name" value="NAD(P)-bd_dom_sf"/>
</dbReference>
<dbReference type="NCBIfam" id="TIGR01035">
    <property type="entry name" value="hemA"/>
    <property type="match status" value="1"/>
</dbReference>
<sequence>MHFNVVYCNHQSADLAIRERLAFSNEQHFADAYGSLRTAFPESEVVLISTCNRIELYAAQPENEHGPDRQDFATFLSNFHNVPLDAFASDLLEQRGPRAIRHLFEVVCSLDSMVLGEPQIVNQVKQAYERAFEYETCGPLTHALFQKAFRVSARVRSETALSEGKVSIASVAVGEFGQSIFSHFDDKRVLVIGAGEMAEETMRYLADAGVKDVTVVNRSLERGTLLAERINGRVRPYEDLDECLSQVDVIVSATGADYPIIDLDRFKAARKKSPETPLFILDLGTPRDFDTRIATADDNVFLYDIDALKATCDRNRLKRRKEVEKAQAIIDREAEQFMREVYHQATGPVVKRLRDQWHAIRQQEVDMLLAKLPHLDEKDHEAIDRTIERIVNKLLHPPLEALKVEAKQGPPVGLMDALRKLFGLSDSHSEE</sequence>
<comment type="subunit">
    <text evidence="9">Homodimer.</text>
</comment>
<organism evidence="18 19">
    <name type="scientific">Calycomorphotria hydatis</name>
    <dbReference type="NCBI Taxonomy" id="2528027"/>
    <lineage>
        <taxon>Bacteria</taxon>
        <taxon>Pseudomonadati</taxon>
        <taxon>Planctomycetota</taxon>
        <taxon>Planctomycetia</taxon>
        <taxon>Planctomycetales</taxon>
        <taxon>Planctomycetaceae</taxon>
        <taxon>Calycomorphotria</taxon>
    </lineage>
</organism>
<evidence type="ECO:0000259" key="16">
    <source>
        <dbReference type="Pfam" id="PF01488"/>
    </source>
</evidence>
<evidence type="ECO:0000256" key="8">
    <source>
        <dbReference type="ARBA" id="ARBA00068659"/>
    </source>
</evidence>
<reference evidence="18 19" key="1">
    <citation type="submission" date="2019-02" db="EMBL/GenBank/DDBJ databases">
        <title>Deep-cultivation of Planctomycetes and their phenomic and genomic characterization uncovers novel biology.</title>
        <authorList>
            <person name="Wiegand S."/>
            <person name="Jogler M."/>
            <person name="Boedeker C."/>
            <person name="Pinto D."/>
            <person name="Vollmers J."/>
            <person name="Rivas-Marin E."/>
            <person name="Kohn T."/>
            <person name="Peeters S.H."/>
            <person name="Heuer A."/>
            <person name="Rast P."/>
            <person name="Oberbeckmann S."/>
            <person name="Bunk B."/>
            <person name="Jeske O."/>
            <person name="Meyerdierks A."/>
            <person name="Storesund J.E."/>
            <person name="Kallscheuer N."/>
            <person name="Luecker S."/>
            <person name="Lage O.M."/>
            <person name="Pohl T."/>
            <person name="Merkel B.J."/>
            <person name="Hornburger P."/>
            <person name="Mueller R.-W."/>
            <person name="Bruemmer F."/>
            <person name="Labrenz M."/>
            <person name="Spormann A.M."/>
            <person name="Op den Camp H."/>
            <person name="Overmann J."/>
            <person name="Amann R."/>
            <person name="Jetten M.S.M."/>
            <person name="Mascher T."/>
            <person name="Medema M.H."/>
            <person name="Devos D.P."/>
            <person name="Kaster A.-K."/>
            <person name="Ovreas L."/>
            <person name="Rohde M."/>
            <person name="Galperin M.Y."/>
            <person name="Jogler C."/>
        </authorList>
    </citation>
    <scope>NUCLEOTIDE SEQUENCE [LARGE SCALE GENOMIC DNA]</scope>
    <source>
        <strain evidence="18 19">V22</strain>
    </source>
</reference>
<dbReference type="UniPathway" id="UPA00251">
    <property type="reaction ID" value="UER00316"/>
</dbReference>
<dbReference type="SUPFAM" id="SSF69075">
    <property type="entry name" value="Glutamyl tRNA-reductase dimerization domain"/>
    <property type="match status" value="1"/>
</dbReference>
<evidence type="ECO:0000256" key="7">
    <source>
        <dbReference type="ARBA" id="ARBA00047464"/>
    </source>
</evidence>
<keyword evidence="6 9" id="KW-0627">Porphyrin biosynthesis</keyword>
<evidence type="ECO:0000256" key="4">
    <source>
        <dbReference type="ARBA" id="ARBA00022857"/>
    </source>
</evidence>
<feature type="binding site" evidence="9 11">
    <location>
        <position position="112"/>
    </location>
    <ligand>
        <name>substrate</name>
    </ligand>
</feature>
<evidence type="ECO:0000259" key="17">
    <source>
        <dbReference type="Pfam" id="PF05201"/>
    </source>
</evidence>
<comment type="catalytic activity">
    <reaction evidence="7 9 14">
        <text>(S)-4-amino-5-oxopentanoate + tRNA(Glu) + NADP(+) = L-glutamyl-tRNA(Glu) + NADPH + H(+)</text>
        <dbReference type="Rhea" id="RHEA:12344"/>
        <dbReference type="Rhea" id="RHEA-COMP:9663"/>
        <dbReference type="Rhea" id="RHEA-COMP:9680"/>
        <dbReference type="ChEBI" id="CHEBI:15378"/>
        <dbReference type="ChEBI" id="CHEBI:57501"/>
        <dbReference type="ChEBI" id="CHEBI:57783"/>
        <dbReference type="ChEBI" id="CHEBI:58349"/>
        <dbReference type="ChEBI" id="CHEBI:78442"/>
        <dbReference type="ChEBI" id="CHEBI:78520"/>
        <dbReference type="EC" id="1.2.1.70"/>
    </reaction>
</comment>
<feature type="domain" description="Tetrapyrrole biosynthesis glutamyl-tRNA reductase dimerisation" evidence="15">
    <location>
        <begin position="325"/>
        <end position="424"/>
    </location>
</feature>
<evidence type="ECO:0000313" key="19">
    <source>
        <dbReference type="Proteomes" id="UP000319976"/>
    </source>
</evidence>
<dbReference type="AlphaFoldDB" id="A0A517T9D8"/>
<dbReference type="Gene3D" id="3.40.50.720">
    <property type="entry name" value="NAD(P)-binding Rossmann-like Domain"/>
    <property type="match status" value="1"/>
</dbReference>
<evidence type="ECO:0000256" key="11">
    <source>
        <dbReference type="PIRSR" id="PIRSR000445-2"/>
    </source>
</evidence>
<dbReference type="InterPro" id="IPR015895">
    <property type="entry name" value="4pyrrol_synth_GluRdtase_N"/>
</dbReference>
<dbReference type="Pfam" id="PF00745">
    <property type="entry name" value="GlutR_dimer"/>
    <property type="match status" value="1"/>
</dbReference>
<comment type="function">
    <text evidence="9">Catalyzes the NADPH-dependent reduction of glutamyl-tRNA(Glu) to glutamate 1-semialdehyde (GSA).</text>
</comment>
<evidence type="ECO:0000256" key="6">
    <source>
        <dbReference type="ARBA" id="ARBA00023244"/>
    </source>
</evidence>
<dbReference type="KEGG" id="chya:V22_22330"/>
<feature type="domain" description="Quinate/shikimate 5-dehydrogenase/glutamyl-tRNA reductase" evidence="16">
    <location>
        <begin position="177"/>
        <end position="310"/>
    </location>
</feature>